<dbReference type="EMBL" id="JAUSQU010000001">
    <property type="protein sequence ID" value="MDP9847006.1"/>
    <property type="molecule type" value="Genomic_DNA"/>
</dbReference>
<organism evidence="1 2">
    <name type="scientific">Streptosporangium lutulentum</name>
    <dbReference type="NCBI Taxonomy" id="1461250"/>
    <lineage>
        <taxon>Bacteria</taxon>
        <taxon>Bacillati</taxon>
        <taxon>Actinomycetota</taxon>
        <taxon>Actinomycetes</taxon>
        <taxon>Streptosporangiales</taxon>
        <taxon>Streptosporangiaceae</taxon>
        <taxon>Streptosporangium</taxon>
    </lineage>
</organism>
<accession>A0ABT9QJS3</accession>
<protein>
    <submittedName>
        <fullName evidence="1">Uncharacterized protein (DUF1697 family)</fullName>
    </submittedName>
</protein>
<dbReference type="Pfam" id="PF08002">
    <property type="entry name" value="DUF1697"/>
    <property type="match status" value="1"/>
</dbReference>
<keyword evidence="2" id="KW-1185">Reference proteome</keyword>
<proteinExistence type="predicted"/>
<evidence type="ECO:0000313" key="1">
    <source>
        <dbReference type="EMBL" id="MDP9847006.1"/>
    </source>
</evidence>
<dbReference type="Proteomes" id="UP001225356">
    <property type="component" value="Unassembled WGS sequence"/>
</dbReference>
<dbReference type="RefSeq" id="WP_307563925.1">
    <property type="nucleotide sequence ID" value="NZ_JAUSQU010000001.1"/>
</dbReference>
<dbReference type="Gene3D" id="3.30.70.1280">
    <property type="entry name" value="SP0830-like domains"/>
    <property type="match status" value="1"/>
</dbReference>
<evidence type="ECO:0000313" key="2">
    <source>
        <dbReference type="Proteomes" id="UP001225356"/>
    </source>
</evidence>
<dbReference type="SUPFAM" id="SSF160379">
    <property type="entry name" value="SP0830-like"/>
    <property type="match status" value="1"/>
</dbReference>
<sequence length="186" mass="20115">MTTKAYAALLRGINVSGHKKVPMAELRALLTELGHGDVRTYLQSGNAVFTSALGDEQALAAQLEQAIEKHFGFGVDVLVRDHAYLKAVVDTCPFPAASLEGKQLHVTYFSEPVAASRLASFDAARYLPEEFRLGDRALYLYAPDGLGRSKLAEALTRSVPANGVIATSRNWNTVTKLVELTQAQPA</sequence>
<reference evidence="1 2" key="1">
    <citation type="submission" date="2023-07" db="EMBL/GenBank/DDBJ databases">
        <title>Sequencing the genomes of 1000 actinobacteria strains.</title>
        <authorList>
            <person name="Klenk H.-P."/>
        </authorList>
    </citation>
    <scope>NUCLEOTIDE SEQUENCE [LARGE SCALE GENOMIC DNA]</scope>
    <source>
        <strain evidence="1 2">DSM 46740</strain>
    </source>
</reference>
<dbReference type="PANTHER" id="PTHR36439:SF1">
    <property type="entry name" value="DUF1697 DOMAIN-CONTAINING PROTEIN"/>
    <property type="match status" value="1"/>
</dbReference>
<dbReference type="PIRSF" id="PIRSF008502">
    <property type="entry name" value="UCP008502"/>
    <property type="match status" value="1"/>
</dbReference>
<name>A0ABT9QJS3_9ACTN</name>
<dbReference type="PANTHER" id="PTHR36439">
    <property type="entry name" value="BLL4334 PROTEIN"/>
    <property type="match status" value="1"/>
</dbReference>
<comment type="caution">
    <text evidence="1">The sequence shown here is derived from an EMBL/GenBank/DDBJ whole genome shotgun (WGS) entry which is preliminary data.</text>
</comment>
<gene>
    <name evidence="1" type="ORF">J2853_006217</name>
</gene>
<dbReference type="InterPro" id="IPR012545">
    <property type="entry name" value="DUF1697"/>
</dbReference>